<gene>
    <name evidence="2" type="ORF">NBRC111894_3389</name>
</gene>
<dbReference type="InterPro" id="IPR013486">
    <property type="entry name" value="SpoIID/LytB"/>
</dbReference>
<comment type="caution">
    <text evidence="2">The sequence shown here is derived from an EMBL/GenBank/DDBJ whole genome shotgun (WGS) entry which is preliminary data.</text>
</comment>
<feature type="domain" description="Sporulation stage II protein D amidase enhancer LytB N-terminal" evidence="1">
    <location>
        <begin position="59"/>
        <end position="158"/>
    </location>
</feature>
<accession>A0A4Y1ZFH2</accession>
<dbReference type="Pfam" id="PF08486">
    <property type="entry name" value="SpoIID"/>
    <property type="match status" value="1"/>
</dbReference>
<proteinExistence type="predicted"/>
<dbReference type="AlphaFoldDB" id="A0A4Y1ZFH2"/>
<dbReference type="EMBL" id="BEXB01000034">
    <property type="protein sequence ID" value="GAY77835.1"/>
    <property type="molecule type" value="Genomic_DNA"/>
</dbReference>
<name>A0A4Y1ZFH2_9BACL</name>
<dbReference type="NCBIfam" id="TIGR02669">
    <property type="entry name" value="SpoIID_LytB"/>
    <property type="match status" value="1"/>
</dbReference>
<organism evidence="2 3">
    <name type="scientific">Sporolactobacillus inulinus</name>
    <dbReference type="NCBI Taxonomy" id="2078"/>
    <lineage>
        <taxon>Bacteria</taxon>
        <taxon>Bacillati</taxon>
        <taxon>Bacillota</taxon>
        <taxon>Bacilli</taxon>
        <taxon>Bacillales</taxon>
        <taxon>Sporolactobacillaceae</taxon>
        <taxon>Sporolactobacillus</taxon>
    </lineage>
</organism>
<dbReference type="InterPro" id="IPR013693">
    <property type="entry name" value="SpoIID/LytB_N"/>
</dbReference>
<evidence type="ECO:0000259" key="1">
    <source>
        <dbReference type="Pfam" id="PF08486"/>
    </source>
</evidence>
<sequence length="213" mass="23849">MNKAAVLLLLFGFVIVVIPAAIVIPFTQKASGEMTKQQNTTKSAAHAPQNSSITVSVYRSTQKVTDQVALDDYLVGVVASEMPAKFRLEALKAQAIAARTYIMSRIINNPEVRVNDTVENQVYHSPTELKTLWGKDYEKRMKKVMQAVTETKNQVVTYNGKLISPVFFQPVTVGRKMLKIIGPMISLIFVRYQVPGTNCRLGIKINKRCRFNL</sequence>
<evidence type="ECO:0000313" key="2">
    <source>
        <dbReference type="EMBL" id="GAY77835.1"/>
    </source>
</evidence>
<protein>
    <submittedName>
        <fullName evidence="2">Stage II sporulation protein D</fullName>
    </submittedName>
</protein>
<dbReference type="GO" id="GO:0030435">
    <property type="term" value="P:sporulation resulting in formation of a cellular spore"/>
    <property type="evidence" value="ECO:0007669"/>
    <property type="project" value="InterPro"/>
</dbReference>
<dbReference type="Proteomes" id="UP000319716">
    <property type="component" value="Unassembled WGS sequence"/>
</dbReference>
<dbReference type="RefSeq" id="WP_262393124.1">
    <property type="nucleotide sequence ID" value="NZ_BEXB01000034.1"/>
</dbReference>
<evidence type="ECO:0000313" key="3">
    <source>
        <dbReference type="Proteomes" id="UP000319716"/>
    </source>
</evidence>
<reference evidence="2 3" key="1">
    <citation type="submission" date="2017-11" db="EMBL/GenBank/DDBJ databases">
        <title>Draft Genome Sequence of Sporolactobacillus inulinus NBRC 111894 Isolated from Koso, a Japanese Sugar-Vegetable Fermented Beverage.</title>
        <authorList>
            <person name="Chiou T.Y."/>
            <person name="Oshima K."/>
            <person name="Suda W."/>
            <person name="Hattori M."/>
            <person name="Takahashi T."/>
        </authorList>
    </citation>
    <scope>NUCLEOTIDE SEQUENCE [LARGE SCALE GENOMIC DNA]</scope>
    <source>
        <strain evidence="2 3">NBRC111894</strain>
    </source>
</reference>